<reference evidence="2 3" key="1">
    <citation type="submission" date="2014-09" db="EMBL/GenBank/DDBJ databases">
        <title>Alistipes sp. 627, sp. nov., a novel member of the family Rikenellaceae isolated from human faeces.</title>
        <authorList>
            <person name="Shkoporov A.N."/>
            <person name="Chaplin A.V."/>
            <person name="Motuzova O.V."/>
            <person name="Kafarskaia L.I."/>
            <person name="Khokhlova E.V."/>
            <person name="Efimov B.A."/>
        </authorList>
    </citation>
    <scope>NUCLEOTIDE SEQUENCE [LARGE SCALE GENOMIC DNA]</scope>
    <source>
        <strain evidence="2 3">627</strain>
    </source>
</reference>
<proteinExistence type="predicted"/>
<evidence type="ECO:0000256" key="1">
    <source>
        <dbReference type="SAM" id="SignalP"/>
    </source>
</evidence>
<evidence type="ECO:0000313" key="2">
    <source>
        <dbReference type="EMBL" id="KHE42140.1"/>
    </source>
</evidence>
<organism evidence="2 3">
    <name type="scientific">Alistipes inops</name>
    <dbReference type="NCBI Taxonomy" id="1501391"/>
    <lineage>
        <taxon>Bacteria</taxon>
        <taxon>Pseudomonadati</taxon>
        <taxon>Bacteroidota</taxon>
        <taxon>Bacteroidia</taxon>
        <taxon>Bacteroidales</taxon>
        <taxon>Rikenellaceae</taxon>
        <taxon>Alistipes</taxon>
    </lineage>
</organism>
<keyword evidence="3" id="KW-1185">Reference proteome</keyword>
<dbReference type="PROSITE" id="PS51257">
    <property type="entry name" value="PROKAR_LIPOPROTEIN"/>
    <property type="match status" value="1"/>
</dbReference>
<dbReference type="EMBL" id="JRGF01000006">
    <property type="protein sequence ID" value="KHE42140.1"/>
    <property type="molecule type" value="Genomic_DNA"/>
</dbReference>
<feature type="signal peptide" evidence="1">
    <location>
        <begin position="1"/>
        <end position="19"/>
    </location>
</feature>
<feature type="chain" id="PRO_5045281186" description="Lipoprotein" evidence="1">
    <location>
        <begin position="20"/>
        <end position="101"/>
    </location>
</feature>
<sequence>MMKKFTLLIVSYLVCLVLASCQKTEPEPECKLKDFPYEIFEVKKMKLYIASEKYHHPDLDCSEEELYASDYYYIIKFAEDHPWSWHTWPIPTFLTKRAMNT</sequence>
<evidence type="ECO:0000313" key="3">
    <source>
        <dbReference type="Proteomes" id="UP000030889"/>
    </source>
</evidence>
<evidence type="ECO:0008006" key="4">
    <source>
        <dbReference type="Google" id="ProtNLM"/>
    </source>
</evidence>
<protein>
    <recommendedName>
        <fullName evidence="4">Lipoprotein</fullName>
    </recommendedName>
</protein>
<keyword evidence="1" id="KW-0732">Signal</keyword>
<comment type="caution">
    <text evidence="2">The sequence shown here is derived from an EMBL/GenBank/DDBJ whole genome shotgun (WGS) entry which is preliminary data.</text>
</comment>
<accession>A0ABR4YIQ5</accession>
<gene>
    <name evidence="2" type="ORF">LG35_06215</name>
</gene>
<name>A0ABR4YIQ5_9BACT</name>
<dbReference type="Proteomes" id="UP000030889">
    <property type="component" value="Unassembled WGS sequence"/>
</dbReference>